<dbReference type="Proteomes" id="UP000501451">
    <property type="component" value="Chromosome"/>
</dbReference>
<dbReference type="AlphaFoldDB" id="A0A6G7K801"/>
<name>A0A6G7K801_9LACT</name>
<proteinExistence type="predicted"/>
<evidence type="ECO:0000313" key="1">
    <source>
        <dbReference type="EMBL" id="QII81378.1"/>
    </source>
</evidence>
<reference evidence="1 2" key="1">
    <citation type="journal article" date="2017" name="Int. J. Syst. Evol. Microbiol.">
        <title>Jeotgalibaca porci sp. nov. and Jeotgalibaca arthritidis sp. nov., isolated from pigs, and emended description of the genus Jeotgalibaca.</title>
        <authorList>
            <person name="Zamora L."/>
            <person name="Perez-Sancho M."/>
            <person name="Dominguez L."/>
            <person name="Fernandez-Garayzabal J.F."/>
            <person name="Vela A.I."/>
        </authorList>
    </citation>
    <scope>NUCLEOTIDE SEQUENCE [LARGE SCALE GENOMIC DNA]</scope>
    <source>
        <strain evidence="1 2">CECT 9157</strain>
    </source>
</reference>
<sequence>MNSPRLDRQNTHLDLNDPEVQAVIERYQDYDEVPYISPKRPLKEWLDKVSDGRETLVPKRHMVRYEEDILPGYLILLWRIGFGTFRNDSIYPKYFEYNYGINGQQALEELLEKGYARELSANESLTYLSAAQLKSRLKAEKISGYSSLNKDQLMMLIRSHFDEEALQDFFTLRGYELTESGQALLDRYPEVVDRHPKKNY</sequence>
<gene>
    <name evidence="1" type="ORF">G7057_02065</name>
</gene>
<keyword evidence="2" id="KW-1185">Reference proteome</keyword>
<dbReference type="EMBL" id="CP049740">
    <property type="protein sequence ID" value="QII81378.1"/>
    <property type="molecule type" value="Genomic_DNA"/>
</dbReference>
<protein>
    <submittedName>
        <fullName evidence="1">Uncharacterized protein</fullName>
    </submittedName>
</protein>
<organism evidence="1 2">
    <name type="scientific">Jeotgalibaca arthritidis</name>
    <dbReference type="NCBI Taxonomy" id="1868794"/>
    <lineage>
        <taxon>Bacteria</taxon>
        <taxon>Bacillati</taxon>
        <taxon>Bacillota</taxon>
        <taxon>Bacilli</taxon>
        <taxon>Lactobacillales</taxon>
        <taxon>Carnobacteriaceae</taxon>
        <taxon>Jeotgalibaca</taxon>
    </lineage>
</organism>
<dbReference type="KEGG" id="jar:G7057_02065"/>
<dbReference type="RefSeq" id="WP_166160955.1">
    <property type="nucleotide sequence ID" value="NZ_CP049740.1"/>
</dbReference>
<evidence type="ECO:0000313" key="2">
    <source>
        <dbReference type="Proteomes" id="UP000501451"/>
    </source>
</evidence>
<accession>A0A6G7K801</accession>